<protein>
    <submittedName>
        <fullName evidence="1">Ribbon-helix-helix protein, CopG family</fullName>
    </submittedName>
</protein>
<dbReference type="GO" id="GO:0006355">
    <property type="term" value="P:regulation of DNA-templated transcription"/>
    <property type="evidence" value="ECO:0007669"/>
    <property type="project" value="InterPro"/>
</dbReference>
<evidence type="ECO:0000313" key="1">
    <source>
        <dbReference type="EMBL" id="QIM15814.1"/>
    </source>
</evidence>
<proteinExistence type="predicted"/>
<dbReference type="SUPFAM" id="SSF47598">
    <property type="entry name" value="Ribbon-helix-helix"/>
    <property type="match status" value="1"/>
</dbReference>
<keyword evidence="2" id="KW-1185">Reference proteome</keyword>
<dbReference type="InterPro" id="IPR010985">
    <property type="entry name" value="Ribbon_hlx_hlx"/>
</dbReference>
<reference evidence="1 2" key="1">
    <citation type="submission" date="2020-03" db="EMBL/GenBank/DDBJ databases">
        <title>Leucobacter sp. nov., isolated from beetles.</title>
        <authorList>
            <person name="Hyun D.-W."/>
            <person name="Bae J.-W."/>
        </authorList>
    </citation>
    <scope>NUCLEOTIDE SEQUENCE [LARGE SCALE GENOMIC DNA]</scope>
    <source>
        <strain evidence="1 2">HDW9B</strain>
    </source>
</reference>
<dbReference type="Proteomes" id="UP000501387">
    <property type="component" value="Chromosome"/>
</dbReference>
<accession>A0A6G8FHH9</accession>
<dbReference type="KEGG" id="lins:G7067_04330"/>
<sequence length="91" mass="10104">MNKYVAADGTVLTDEVIAQLAREAELGFPNSKLSRDEVAPWKRREPMETHSIRVPARLWALLELRAAEEQLSTSEFARQALAQSLLGGRAA</sequence>
<organism evidence="1 2">
    <name type="scientific">Leucobacter insecticola</name>
    <dbReference type="NCBI Taxonomy" id="2714934"/>
    <lineage>
        <taxon>Bacteria</taxon>
        <taxon>Bacillati</taxon>
        <taxon>Actinomycetota</taxon>
        <taxon>Actinomycetes</taxon>
        <taxon>Micrococcales</taxon>
        <taxon>Microbacteriaceae</taxon>
        <taxon>Leucobacter</taxon>
    </lineage>
</organism>
<name>A0A6G8FHH9_9MICO</name>
<dbReference type="AlphaFoldDB" id="A0A6G8FHH9"/>
<dbReference type="EMBL" id="CP049934">
    <property type="protein sequence ID" value="QIM15814.1"/>
    <property type="molecule type" value="Genomic_DNA"/>
</dbReference>
<gene>
    <name evidence="1" type="ORF">G7067_04330</name>
</gene>
<evidence type="ECO:0000313" key="2">
    <source>
        <dbReference type="Proteomes" id="UP000501387"/>
    </source>
</evidence>